<name>A0A6J6E420_9ZZZZ</name>
<sequence length="150" mass="16663">MTQHTCSVTHRIACLNGGKGDDLGDMIAAVFLGGVTNHLVAIARVKVHVDIRHADTRGVQESFEQQVVLEWVEIGNAQAIRHCTPCRRSTTRSYANACLARITNEIPHNEEVRVETHIPDDFEFVGKSFNSLRRKVVAPALLGSFPCEMR</sequence>
<dbReference type="AlphaFoldDB" id="A0A6J6E420"/>
<evidence type="ECO:0000313" key="1">
    <source>
        <dbReference type="EMBL" id="CAB4568168.1"/>
    </source>
</evidence>
<reference evidence="1" key="1">
    <citation type="submission" date="2020-05" db="EMBL/GenBank/DDBJ databases">
        <authorList>
            <person name="Chiriac C."/>
            <person name="Salcher M."/>
            <person name="Ghai R."/>
            <person name="Kavagutti S V."/>
        </authorList>
    </citation>
    <scope>NUCLEOTIDE SEQUENCE</scope>
</reference>
<proteinExistence type="predicted"/>
<organism evidence="1">
    <name type="scientific">freshwater metagenome</name>
    <dbReference type="NCBI Taxonomy" id="449393"/>
    <lineage>
        <taxon>unclassified sequences</taxon>
        <taxon>metagenomes</taxon>
        <taxon>ecological metagenomes</taxon>
    </lineage>
</organism>
<gene>
    <name evidence="1" type="ORF">UFOPK1704_00292</name>
</gene>
<protein>
    <submittedName>
        <fullName evidence="1">Unannotated protein</fullName>
    </submittedName>
</protein>
<dbReference type="EMBL" id="CAEZTQ010000037">
    <property type="protein sequence ID" value="CAB4568168.1"/>
    <property type="molecule type" value="Genomic_DNA"/>
</dbReference>
<accession>A0A6J6E420</accession>
<dbReference type="AntiFam" id="ANF00080">
    <property type="entry name" value="Shadow ORF (opposite dnaE)"/>
</dbReference>